<dbReference type="Gene3D" id="1.10.8.10">
    <property type="entry name" value="DNA helicase RuvA subunit, C-terminal domain"/>
    <property type="match status" value="1"/>
</dbReference>
<gene>
    <name evidence="2" type="ORF">CUNI_LOCUS11917</name>
</gene>
<evidence type="ECO:0000313" key="2">
    <source>
        <dbReference type="EMBL" id="CAG5126359.1"/>
    </source>
</evidence>
<reference evidence="2" key="1">
    <citation type="submission" date="2021-04" db="EMBL/GenBank/DDBJ databases">
        <authorList>
            <consortium name="Molecular Ecology Group"/>
        </authorList>
    </citation>
    <scope>NUCLEOTIDE SEQUENCE</scope>
</reference>
<proteinExistence type="predicted"/>
<dbReference type="PROSITE" id="PS50143">
    <property type="entry name" value="BIR_REPEAT_2"/>
    <property type="match status" value="2"/>
</dbReference>
<dbReference type="GO" id="GO:0043027">
    <property type="term" value="F:cysteine-type endopeptidase inhibitor activity involved in apoptotic process"/>
    <property type="evidence" value="ECO:0007669"/>
    <property type="project" value="TreeGrafter"/>
</dbReference>
<feature type="region of interest" description="Disordered" evidence="1">
    <location>
        <begin position="1"/>
        <end position="28"/>
    </location>
</feature>
<dbReference type="InterPro" id="IPR050784">
    <property type="entry name" value="IAP"/>
</dbReference>
<dbReference type="PANTHER" id="PTHR10044:SF179">
    <property type="entry name" value="BACULOVIRAL IAP REPEAT-CONTAINING PROTEIN 5"/>
    <property type="match status" value="1"/>
</dbReference>
<dbReference type="GO" id="GO:0031398">
    <property type="term" value="P:positive regulation of protein ubiquitination"/>
    <property type="evidence" value="ECO:0007669"/>
    <property type="project" value="TreeGrafter"/>
</dbReference>
<organism evidence="2 3">
    <name type="scientific">Candidula unifasciata</name>
    <dbReference type="NCBI Taxonomy" id="100452"/>
    <lineage>
        <taxon>Eukaryota</taxon>
        <taxon>Metazoa</taxon>
        <taxon>Spiralia</taxon>
        <taxon>Lophotrochozoa</taxon>
        <taxon>Mollusca</taxon>
        <taxon>Gastropoda</taxon>
        <taxon>Heterobranchia</taxon>
        <taxon>Euthyneura</taxon>
        <taxon>Panpulmonata</taxon>
        <taxon>Eupulmonata</taxon>
        <taxon>Stylommatophora</taxon>
        <taxon>Helicina</taxon>
        <taxon>Helicoidea</taxon>
        <taxon>Geomitridae</taxon>
        <taxon>Candidula</taxon>
    </lineage>
</organism>
<dbReference type="AlphaFoldDB" id="A0A8S3ZAX6"/>
<dbReference type="OrthoDB" id="6054592at2759"/>
<comment type="caution">
    <text evidence="2">The sequence shown here is derived from an EMBL/GenBank/DDBJ whole genome shotgun (WGS) entry which is preliminary data.</text>
</comment>
<keyword evidence="3" id="KW-1185">Reference proteome</keyword>
<feature type="region of interest" description="Disordered" evidence="1">
    <location>
        <begin position="310"/>
        <end position="329"/>
    </location>
</feature>
<dbReference type="CDD" id="cd00022">
    <property type="entry name" value="BIR"/>
    <property type="match status" value="2"/>
</dbReference>
<dbReference type="EMBL" id="CAJHNH020002335">
    <property type="protein sequence ID" value="CAG5126359.1"/>
    <property type="molecule type" value="Genomic_DNA"/>
</dbReference>
<dbReference type="SMART" id="SM00238">
    <property type="entry name" value="BIR"/>
    <property type="match status" value="2"/>
</dbReference>
<dbReference type="Proteomes" id="UP000678393">
    <property type="component" value="Unassembled WGS sequence"/>
</dbReference>
<dbReference type="Pfam" id="PF00653">
    <property type="entry name" value="BIR"/>
    <property type="match status" value="2"/>
</dbReference>
<dbReference type="Gene3D" id="1.10.1170.10">
    <property type="entry name" value="Inhibitor Of Apoptosis Protein (2mihbC-IAP-1), Chain A"/>
    <property type="match status" value="2"/>
</dbReference>
<dbReference type="GO" id="GO:0005737">
    <property type="term" value="C:cytoplasm"/>
    <property type="evidence" value="ECO:0007669"/>
    <property type="project" value="TreeGrafter"/>
</dbReference>
<dbReference type="GO" id="GO:0043066">
    <property type="term" value="P:negative regulation of apoptotic process"/>
    <property type="evidence" value="ECO:0007669"/>
    <property type="project" value="TreeGrafter"/>
</dbReference>
<dbReference type="PANTHER" id="PTHR10044">
    <property type="entry name" value="INHIBITOR OF APOPTOSIS"/>
    <property type="match status" value="1"/>
</dbReference>
<dbReference type="SUPFAM" id="SSF57924">
    <property type="entry name" value="Inhibitor of apoptosis (IAP) repeat"/>
    <property type="match status" value="2"/>
</dbReference>
<name>A0A8S3ZAX6_9EUPU</name>
<protein>
    <submittedName>
        <fullName evidence="2">Uncharacterized protein</fullName>
    </submittedName>
</protein>
<sequence length="425" mass="47907">MDDGFGFGRNTSGRSGYDVGPGEDRGRFFQGTPVDMLTVRQNSLGGMEMEYQQVFVARRPGEIFSEPFDETVTTSNPIAESRNIAYATDSRYYSEAERLKTFQDRWLEDYHVKPKDLARDGFIHIGPGDKVKCVFCLKTLRGWEVGDSVEGEHRRHYPFCPWVKGECDSLNIPLNATESMKKSFGLKMKPTGESAVSCMQDFSQRLKSFEGWPRQAHIRPDALAEAGLYYTGTSDKAICFSCGQALANWEPGDDPWCEHAKWSPYCPYVHSIKGSEYVKQILEKGSEHLGSVRQQSSTEQESNMIPRSREVNQAAASSGTTMERELETRTPDLKPQLVSRSHQETVAEIEQEINSAPVKAILETYDIPLEKMRVLLEAVKISGDDNFKQDPVKSLLEMYDIPVETLREMLAKVTVTKDGASHQPE</sequence>
<dbReference type="GO" id="GO:0051726">
    <property type="term" value="P:regulation of cell cycle"/>
    <property type="evidence" value="ECO:0007669"/>
    <property type="project" value="TreeGrafter"/>
</dbReference>
<evidence type="ECO:0000256" key="1">
    <source>
        <dbReference type="SAM" id="MobiDB-lite"/>
    </source>
</evidence>
<evidence type="ECO:0000313" key="3">
    <source>
        <dbReference type="Proteomes" id="UP000678393"/>
    </source>
</evidence>
<dbReference type="InterPro" id="IPR001370">
    <property type="entry name" value="BIR_rpt"/>
</dbReference>
<dbReference type="GO" id="GO:0005634">
    <property type="term" value="C:nucleus"/>
    <property type="evidence" value="ECO:0007669"/>
    <property type="project" value="TreeGrafter"/>
</dbReference>
<accession>A0A8S3ZAX6</accession>
<dbReference type="GO" id="GO:0061630">
    <property type="term" value="F:ubiquitin protein ligase activity"/>
    <property type="evidence" value="ECO:0007669"/>
    <property type="project" value="TreeGrafter"/>
</dbReference>